<dbReference type="AlphaFoldDB" id="A0EGZ7"/>
<evidence type="ECO:0000256" key="1">
    <source>
        <dbReference type="SAM" id="MobiDB-lite"/>
    </source>
</evidence>
<dbReference type="KEGG" id="ptm:GSPATT00026912001"/>
<keyword evidence="3" id="KW-1185">Reference proteome</keyword>
<dbReference type="PANTHER" id="PTHR21207:SF1">
    <property type="entry name" value="PACRG-LIKE PROTEIN"/>
    <property type="match status" value="1"/>
</dbReference>
<dbReference type="Proteomes" id="UP000000600">
    <property type="component" value="Unassembled WGS sequence"/>
</dbReference>
<dbReference type="Gene3D" id="1.25.10.10">
    <property type="entry name" value="Leucine-rich Repeat Variant"/>
    <property type="match status" value="1"/>
</dbReference>
<protein>
    <recommendedName>
        <fullName evidence="4">PACRG-like protein</fullName>
    </recommendedName>
</protein>
<proteinExistence type="predicted"/>
<sequence>MQQQKKTQPPAVLNRTRSLGKQQQQKPQQQQQQQQIQQQPKQGFTQLPSQKLTNIKTVDPFSDKSKQKTNSFAYVYNAGGIPCRVNHGCNTMKLQWNQGVEIGHLPYDPLMVTCFEGLVEEAHPYCFIATNAIKDMLNEQVLNLNFIIFQNAQEKVIPILAKLVWPLRTALSSQNDKVFMSSLEILKLLSNTIGSHLNSHLKNLLVPLSKRMDKKNQKEIIQDVLRQIQDNGGPDTLKVIKAAIPTYTNM</sequence>
<dbReference type="STRING" id="5888.A0EGZ7"/>
<dbReference type="PANTHER" id="PTHR21207">
    <property type="entry name" value="PARKIN COREGULATED GENE PROTEIN PARK2 COREGULATED"/>
    <property type="match status" value="1"/>
</dbReference>
<accession>A0EGZ7</accession>
<dbReference type="InterPro" id="IPR016024">
    <property type="entry name" value="ARM-type_fold"/>
</dbReference>
<dbReference type="GeneID" id="5047746"/>
<feature type="region of interest" description="Disordered" evidence="1">
    <location>
        <begin position="1"/>
        <end position="49"/>
    </location>
</feature>
<dbReference type="eggNOG" id="KOG3961">
    <property type="taxonomic scope" value="Eukaryota"/>
</dbReference>
<dbReference type="HOGENOM" id="CLU_070957_1_0_1"/>
<dbReference type="InterPro" id="IPR019399">
    <property type="entry name" value="Parkin_co-regulated_protein"/>
</dbReference>
<dbReference type="InParanoid" id="A0EGZ7"/>
<organism evidence="2 3">
    <name type="scientific">Paramecium tetraurelia</name>
    <dbReference type="NCBI Taxonomy" id="5888"/>
    <lineage>
        <taxon>Eukaryota</taxon>
        <taxon>Sar</taxon>
        <taxon>Alveolata</taxon>
        <taxon>Ciliophora</taxon>
        <taxon>Intramacronucleata</taxon>
        <taxon>Oligohymenophorea</taxon>
        <taxon>Peniculida</taxon>
        <taxon>Parameciidae</taxon>
        <taxon>Paramecium</taxon>
    </lineage>
</organism>
<dbReference type="RefSeq" id="XP_001461961.1">
    <property type="nucleotide sequence ID" value="XM_001461924.1"/>
</dbReference>
<gene>
    <name evidence="2" type="ORF">GSPATT00026912001</name>
</gene>
<dbReference type="OMA" id="HKLQWEC"/>
<dbReference type="Pfam" id="PF10274">
    <property type="entry name" value="ParcG"/>
    <property type="match status" value="1"/>
</dbReference>
<dbReference type="SUPFAM" id="SSF48371">
    <property type="entry name" value="ARM repeat"/>
    <property type="match status" value="1"/>
</dbReference>
<evidence type="ECO:0000313" key="2">
    <source>
        <dbReference type="EMBL" id="CAK94588.1"/>
    </source>
</evidence>
<dbReference type="InterPro" id="IPR011989">
    <property type="entry name" value="ARM-like"/>
</dbReference>
<dbReference type="OrthoDB" id="10258089at2759"/>
<evidence type="ECO:0000313" key="3">
    <source>
        <dbReference type="Proteomes" id="UP000000600"/>
    </source>
</evidence>
<reference evidence="2 3" key="1">
    <citation type="journal article" date="2006" name="Nature">
        <title>Global trends of whole-genome duplications revealed by the ciliate Paramecium tetraurelia.</title>
        <authorList>
            <consortium name="Genoscope"/>
            <person name="Aury J.-M."/>
            <person name="Jaillon O."/>
            <person name="Duret L."/>
            <person name="Noel B."/>
            <person name="Jubin C."/>
            <person name="Porcel B.M."/>
            <person name="Segurens B."/>
            <person name="Daubin V."/>
            <person name="Anthouard V."/>
            <person name="Aiach N."/>
            <person name="Arnaiz O."/>
            <person name="Billaut A."/>
            <person name="Beisson J."/>
            <person name="Blanc I."/>
            <person name="Bouhouche K."/>
            <person name="Camara F."/>
            <person name="Duharcourt S."/>
            <person name="Guigo R."/>
            <person name="Gogendeau D."/>
            <person name="Katinka M."/>
            <person name="Keller A.-M."/>
            <person name="Kissmehl R."/>
            <person name="Klotz C."/>
            <person name="Koll F."/>
            <person name="Le Moue A."/>
            <person name="Lepere C."/>
            <person name="Malinsky S."/>
            <person name="Nowacki M."/>
            <person name="Nowak J.K."/>
            <person name="Plattner H."/>
            <person name="Poulain J."/>
            <person name="Ruiz F."/>
            <person name="Serrano V."/>
            <person name="Zagulski M."/>
            <person name="Dessen P."/>
            <person name="Betermier M."/>
            <person name="Weissenbach J."/>
            <person name="Scarpelli C."/>
            <person name="Schachter V."/>
            <person name="Sperling L."/>
            <person name="Meyer E."/>
            <person name="Cohen J."/>
            <person name="Wincker P."/>
        </authorList>
    </citation>
    <scope>NUCLEOTIDE SEQUENCE [LARGE SCALE GENOMIC DNA]</scope>
    <source>
        <strain evidence="2 3">Stock d4-2</strain>
    </source>
</reference>
<feature type="compositionally biased region" description="Low complexity" evidence="1">
    <location>
        <begin position="21"/>
        <end position="42"/>
    </location>
</feature>
<name>A0EGZ7_PARTE</name>
<evidence type="ECO:0008006" key="4">
    <source>
        <dbReference type="Google" id="ProtNLM"/>
    </source>
</evidence>
<dbReference type="EMBL" id="CT868678">
    <property type="protein sequence ID" value="CAK94588.1"/>
    <property type="molecule type" value="Genomic_DNA"/>
</dbReference>